<reference evidence="2 3" key="1">
    <citation type="journal article" date="2024" name="IMA Fungus">
        <title>Apiospora arundinis, a panoply of carbohydrate-active enzymes and secondary metabolites.</title>
        <authorList>
            <person name="Sorensen T."/>
            <person name="Petersen C."/>
            <person name="Muurmann A.T."/>
            <person name="Christiansen J.V."/>
            <person name="Brundto M.L."/>
            <person name="Overgaard C.K."/>
            <person name="Boysen A.T."/>
            <person name="Wollenberg R.D."/>
            <person name="Larsen T.O."/>
            <person name="Sorensen J.L."/>
            <person name="Nielsen K.L."/>
            <person name="Sondergaard T.E."/>
        </authorList>
    </citation>
    <scope>NUCLEOTIDE SEQUENCE [LARGE SCALE GENOMIC DNA]</scope>
    <source>
        <strain evidence="2 3">AAU 773</strain>
    </source>
</reference>
<protein>
    <submittedName>
        <fullName evidence="2">Uncharacterized protein</fullName>
    </submittedName>
</protein>
<accession>A0ABR2I1W2</accession>
<feature type="region of interest" description="Disordered" evidence="1">
    <location>
        <begin position="216"/>
        <end position="262"/>
    </location>
</feature>
<feature type="region of interest" description="Disordered" evidence="1">
    <location>
        <begin position="339"/>
        <end position="371"/>
    </location>
</feature>
<comment type="caution">
    <text evidence="2">The sequence shown here is derived from an EMBL/GenBank/DDBJ whole genome shotgun (WGS) entry which is preliminary data.</text>
</comment>
<evidence type="ECO:0000313" key="2">
    <source>
        <dbReference type="EMBL" id="KAK8856335.1"/>
    </source>
</evidence>
<feature type="compositionally biased region" description="Polar residues" evidence="1">
    <location>
        <begin position="350"/>
        <end position="360"/>
    </location>
</feature>
<name>A0ABR2I1W2_9PEZI</name>
<feature type="region of interest" description="Disordered" evidence="1">
    <location>
        <begin position="137"/>
        <end position="174"/>
    </location>
</feature>
<feature type="compositionally biased region" description="Low complexity" evidence="1">
    <location>
        <begin position="390"/>
        <end position="399"/>
    </location>
</feature>
<proteinExistence type="predicted"/>
<feature type="region of interest" description="Disordered" evidence="1">
    <location>
        <begin position="384"/>
        <end position="496"/>
    </location>
</feature>
<feature type="compositionally biased region" description="Basic and acidic residues" evidence="1">
    <location>
        <begin position="228"/>
        <end position="238"/>
    </location>
</feature>
<feature type="compositionally biased region" description="Basic and acidic residues" evidence="1">
    <location>
        <begin position="400"/>
        <end position="409"/>
    </location>
</feature>
<feature type="compositionally biased region" description="Acidic residues" evidence="1">
    <location>
        <begin position="466"/>
        <end position="477"/>
    </location>
</feature>
<gene>
    <name evidence="2" type="ORF">PGQ11_012247</name>
</gene>
<evidence type="ECO:0000256" key="1">
    <source>
        <dbReference type="SAM" id="MobiDB-lite"/>
    </source>
</evidence>
<dbReference type="EMBL" id="JAPCWZ010000007">
    <property type="protein sequence ID" value="KAK8856335.1"/>
    <property type="molecule type" value="Genomic_DNA"/>
</dbReference>
<evidence type="ECO:0000313" key="3">
    <source>
        <dbReference type="Proteomes" id="UP001390339"/>
    </source>
</evidence>
<feature type="compositionally biased region" description="Polar residues" evidence="1">
    <location>
        <begin position="432"/>
        <end position="450"/>
    </location>
</feature>
<dbReference type="Proteomes" id="UP001390339">
    <property type="component" value="Unassembled WGS sequence"/>
</dbReference>
<organism evidence="2 3">
    <name type="scientific">Apiospora arundinis</name>
    <dbReference type="NCBI Taxonomy" id="335852"/>
    <lineage>
        <taxon>Eukaryota</taxon>
        <taxon>Fungi</taxon>
        <taxon>Dikarya</taxon>
        <taxon>Ascomycota</taxon>
        <taxon>Pezizomycotina</taxon>
        <taxon>Sordariomycetes</taxon>
        <taxon>Xylariomycetidae</taxon>
        <taxon>Amphisphaeriales</taxon>
        <taxon>Apiosporaceae</taxon>
        <taxon>Apiospora</taxon>
    </lineage>
</organism>
<sequence>MAEYMSRTAPGASPESFRENIQAIVVECVGEKLRHQDLETFDKEQDEALRNIPSNVKSVAWFAEQHKLYIAKCREYLEHVRPELHRAIDTLIDNLEEEAVRSPDGQSEAVTFRAPHTPLMPGLTSNAFPGRSAPVFTFGPSQPRAPEAAMDALSGRASSPTRSETMLAEDSRPAARRAVFEPLFVDPDVVGGQIEADNSSPIDPAPPRACADILSTATDAPSGSKRRTGNEVTREESNKRRRCSLPNDNDAPFGNPRTPKLKPIDLAQVKPDECIFRYKDMPGFYVLRCNNTKCKERLRTNGPYYFRAHPFQWNRAVNHFGGDGHGIKKEDGMFRSYARKVSDAKEERNLSSPKARQPQTPKTPNPELPEPSEAAALKRPVARAPLTPASPSNNSNKNNNSRDKGKQRESPILLDFDDDDDSSFNGEDAAGLQSSGSTTAEALSRSQPYPTRSRVIIPDVEMLEGHEDEESEEDPFDVEFPSLADWSKSARRSAPS</sequence>
<keyword evidence="3" id="KW-1185">Reference proteome</keyword>
<feature type="compositionally biased region" description="Basic and acidic residues" evidence="1">
    <location>
        <begin position="340"/>
        <end position="349"/>
    </location>
</feature>